<feature type="signal peptide" evidence="2">
    <location>
        <begin position="1"/>
        <end position="21"/>
    </location>
</feature>
<dbReference type="RefSeq" id="WP_114468052.1">
    <property type="nucleotide sequence ID" value="NZ_QPJK01000003.1"/>
</dbReference>
<feature type="chain" id="PRO_5016952353" evidence="2">
    <location>
        <begin position="22"/>
        <end position="170"/>
    </location>
</feature>
<feature type="domain" description="DUF4124" evidence="3">
    <location>
        <begin position="14"/>
        <end position="64"/>
    </location>
</feature>
<feature type="compositionally biased region" description="Basic and acidic residues" evidence="1">
    <location>
        <begin position="81"/>
        <end position="99"/>
    </location>
</feature>
<keyword evidence="2" id="KW-0732">Signal</keyword>
<dbReference type="Pfam" id="PF13511">
    <property type="entry name" value="DUF4124"/>
    <property type="match status" value="1"/>
</dbReference>
<evidence type="ECO:0000259" key="3">
    <source>
        <dbReference type="Pfam" id="PF13511"/>
    </source>
</evidence>
<reference evidence="4 5" key="1">
    <citation type="submission" date="2018-07" db="EMBL/GenBank/DDBJ databases">
        <title>Genomic Encyclopedia of Type Strains, Phase IV (KMG-IV): sequencing the most valuable type-strain genomes for metagenomic binning, comparative biology and taxonomic classification.</title>
        <authorList>
            <person name="Goeker M."/>
        </authorList>
    </citation>
    <scope>NUCLEOTIDE SEQUENCE [LARGE SCALE GENOMIC DNA]</scope>
    <source>
        <strain evidence="4 5">DSM 21634</strain>
    </source>
</reference>
<protein>
    <submittedName>
        <fullName evidence="4">Uncharacterized protein DUF4124</fullName>
    </submittedName>
</protein>
<proteinExistence type="predicted"/>
<feature type="region of interest" description="Disordered" evidence="1">
    <location>
        <begin position="69"/>
        <end position="137"/>
    </location>
</feature>
<name>A0A368XXG0_9BURK</name>
<evidence type="ECO:0000313" key="4">
    <source>
        <dbReference type="EMBL" id="RCW72642.1"/>
    </source>
</evidence>
<keyword evidence="5" id="KW-1185">Reference proteome</keyword>
<dbReference type="InterPro" id="IPR025392">
    <property type="entry name" value="DUF4124"/>
</dbReference>
<evidence type="ECO:0000256" key="1">
    <source>
        <dbReference type="SAM" id="MobiDB-lite"/>
    </source>
</evidence>
<evidence type="ECO:0000256" key="2">
    <source>
        <dbReference type="SAM" id="SignalP"/>
    </source>
</evidence>
<dbReference type="EMBL" id="QPJK01000003">
    <property type="protein sequence ID" value="RCW72642.1"/>
    <property type="molecule type" value="Genomic_DNA"/>
</dbReference>
<gene>
    <name evidence="4" type="ORF">DES41_103248</name>
</gene>
<comment type="caution">
    <text evidence="4">The sequence shown here is derived from an EMBL/GenBank/DDBJ whole genome shotgun (WGS) entry which is preliminary data.</text>
</comment>
<accession>A0A368XXG0</accession>
<organism evidence="4 5">
    <name type="scientific">Pseudorhodoferax soli</name>
    <dbReference type="NCBI Taxonomy" id="545864"/>
    <lineage>
        <taxon>Bacteria</taxon>
        <taxon>Pseudomonadati</taxon>
        <taxon>Pseudomonadota</taxon>
        <taxon>Betaproteobacteria</taxon>
        <taxon>Burkholderiales</taxon>
        <taxon>Comamonadaceae</taxon>
    </lineage>
</organism>
<dbReference type="Proteomes" id="UP000252884">
    <property type="component" value="Unassembled WGS sequence"/>
</dbReference>
<sequence>MRTVVALLLILGTALSMPAAAQWMWRDANGKAVFSDRPPPADIPEKNIVQRPSGAARAVAPAPAAVAALAASATPAPPSGQDKELEQRRQQAEAAEAAKQKAAQEVQAKARAENCARARQNKASLDSGIRITRTTAQGEREFLDDAQRAAETRRTQDVIARDCARNAQLQ</sequence>
<dbReference type="OrthoDB" id="9181422at2"/>
<evidence type="ECO:0000313" key="5">
    <source>
        <dbReference type="Proteomes" id="UP000252884"/>
    </source>
</evidence>
<dbReference type="AlphaFoldDB" id="A0A368XXG0"/>